<sequence length="79" mass="8885">MVGIIKVVGRGRDIYWVGCERRQDTSTGSESGHFMCFRTVGLGKSGKGPVVRIPHEKKDVESLTALEVIERNHQSTFYF</sequence>
<name>A0AAV4NYP9_CAEEX</name>
<gene>
    <name evidence="1" type="ORF">CEXT_346711</name>
</gene>
<accession>A0AAV4NYP9</accession>
<dbReference type="AlphaFoldDB" id="A0AAV4NYP9"/>
<dbReference type="Proteomes" id="UP001054945">
    <property type="component" value="Unassembled WGS sequence"/>
</dbReference>
<dbReference type="EMBL" id="BPLR01021460">
    <property type="protein sequence ID" value="GIX89896.1"/>
    <property type="molecule type" value="Genomic_DNA"/>
</dbReference>
<organism evidence="1 2">
    <name type="scientific">Caerostris extrusa</name>
    <name type="common">Bark spider</name>
    <name type="synonym">Caerostris bankana</name>
    <dbReference type="NCBI Taxonomy" id="172846"/>
    <lineage>
        <taxon>Eukaryota</taxon>
        <taxon>Metazoa</taxon>
        <taxon>Ecdysozoa</taxon>
        <taxon>Arthropoda</taxon>
        <taxon>Chelicerata</taxon>
        <taxon>Arachnida</taxon>
        <taxon>Araneae</taxon>
        <taxon>Araneomorphae</taxon>
        <taxon>Entelegynae</taxon>
        <taxon>Araneoidea</taxon>
        <taxon>Araneidae</taxon>
        <taxon>Caerostris</taxon>
    </lineage>
</organism>
<evidence type="ECO:0000313" key="1">
    <source>
        <dbReference type="EMBL" id="GIX89896.1"/>
    </source>
</evidence>
<comment type="caution">
    <text evidence="1">The sequence shown here is derived from an EMBL/GenBank/DDBJ whole genome shotgun (WGS) entry which is preliminary data.</text>
</comment>
<proteinExistence type="predicted"/>
<reference evidence="1 2" key="1">
    <citation type="submission" date="2021-06" db="EMBL/GenBank/DDBJ databases">
        <title>Caerostris extrusa draft genome.</title>
        <authorList>
            <person name="Kono N."/>
            <person name="Arakawa K."/>
        </authorList>
    </citation>
    <scope>NUCLEOTIDE SEQUENCE [LARGE SCALE GENOMIC DNA]</scope>
</reference>
<protein>
    <submittedName>
        <fullName evidence="1">Uncharacterized protein</fullName>
    </submittedName>
</protein>
<keyword evidence="2" id="KW-1185">Reference proteome</keyword>
<evidence type="ECO:0000313" key="2">
    <source>
        <dbReference type="Proteomes" id="UP001054945"/>
    </source>
</evidence>